<protein>
    <submittedName>
        <fullName evidence="1">HAD family phosphatase</fullName>
    </submittedName>
</protein>
<organism evidence="1 2">
    <name type="scientific">Algoriphagus taiwanensis</name>
    <dbReference type="NCBI Taxonomy" id="1445656"/>
    <lineage>
        <taxon>Bacteria</taxon>
        <taxon>Pseudomonadati</taxon>
        <taxon>Bacteroidota</taxon>
        <taxon>Cytophagia</taxon>
        <taxon>Cytophagales</taxon>
        <taxon>Cyclobacteriaceae</taxon>
        <taxon>Algoriphagus</taxon>
    </lineage>
</organism>
<evidence type="ECO:0000313" key="2">
    <source>
        <dbReference type="Proteomes" id="UP001307705"/>
    </source>
</evidence>
<dbReference type="InterPro" id="IPR023198">
    <property type="entry name" value="PGP-like_dom2"/>
</dbReference>
<dbReference type="Proteomes" id="UP001307705">
    <property type="component" value="Unassembled WGS sequence"/>
</dbReference>
<dbReference type="EMBL" id="BTPE01000002">
    <property type="protein sequence ID" value="GMQ32567.1"/>
    <property type="molecule type" value="Genomic_DNA"/>
</dbReference>
<sequence>MKNSPDVDFLIFDLGNVIIDIDYQRSLNLIKSKLEESLHDRVDFFYQTEFHKSYEKGLISSVQFRDEVRDYFSQSWSDQEIDTLWNSLLGKIPPQRLELVKELRKKYQVGVLSNTNEIHIDAVHEMLRSEHGLDRFDPIFDWVFYSHEMGLAKPSAEIYEKMLAELNTSPDRVLFFDDLKANVEGAKAVGIEAVQVTGPRVIFDFFGNV</sequence>
<dbReference type="SFLD" id="SFLDG01129">
    <property type="entry name" value="C1.5:_HAD__Beta-PGM__Phosphata"/>
    <property type="match status" value="1"/>
</dbReference>
<dbReference type="InterPro" id="IPR036412">
    <property type="entry name" value="HAD-like_sf"/>
</dbReference>
<dbReference type="SFLD" id="SFLDS00003">
    <property type="entry name" value="Haloacid_Dehalogenase"/>
    <property type="match status" value="1"/>
</dbReference>
<dbReference type="Gene3D" id="3.40.50.1000">
    <property type="entry name" value="HAD superfamily/HAD-like"/>
    <property type="match status" value="1"/>
</dbReference>
<name>A0ABQ6PX76_9BACT</name>
<dbReference type="PRINTS" id="PR00413">
    <property type="entry name" value="HADHALOGNASE"/>
</dbReference>
<keyword evidence="2" id="KW-1185">Reference proteome</keyword>
<dbReference type="NCBIfam" id="TIGR01549">
    <property type="entry name" value="HAD-SF-IA-v1"/>
    <property type="match status" value="1"/>
</dbReference>
<reference evidence="1 2" key="1">
    <citation type="submission" date="2023-08" db="EMBL/GenBank/DDBJ databases">
        <title>Draft genome sequence of Algoriphagus taiwanensis.</title>
        <authorList>
            <person name="Takatani N."/>
            <person name="Hosokawa M."/>
            <person name="Sawabe T."/>
        </authorList>
    </citation>
    <scope>NUCLEOTIDE SEQUENCE [LARGE SCALE GENOMIC DNA]</scope>
    <source>
        <strain evidence="1 2">JCM 19755</strain>
    </source>
</reference>
<proteinExistence type="predicted"/>
<gene>
    <name evidence="1" type="ORF">Ataiwa_08390</name>
</gene>
<evidence type="ECO:0000313" key="1">
    <source>
        <dbReference type="EMBL" id="GMQ32567.1"/>
    </source>
</evidence>
<comment type="caution">
    <text evidence="1">The sequence shown here is derived from an EMBL/GenBank/DDBJ whole genome shotgun (WGS) entry which is preliminary data.</text>
</comment>
<dbReference type="RefSeq" id="WP_338227379.1">
    <property type="nucleotide sequence ID" value="NZ_BTPE01000002.1"/>
</dbReference>
<dbReference type="InterPro" id="IPR023214">
    <property type="entry name" value="HAD_sf"/>
</dbReference>
<dbReference type="NCBIfam" id="TIGR01509">
    <property type="entry name" value="HAD-SF-IA-v3"/>
    <property type="match status" value="1"/>
</dbReference>
<dbReference type="SUPFAM" id="SSF56784">
    <property type="entry name" value="HAD-like"/>
    <property type="match status" value="1"/>
</dbReference>
<accession>A0ABQ6PX76</accession>
<dbReference type="PANTHER" id="PTHR43611:SF3">
    <property type="entry name" value="FLAVIN MONONUCLEOTIDE HYDROLASE 1, CHLOROPLATIC"/>
    <property type="match status" value="1"/>
</dbReference>
<dbReference type="Pfam" id="PF00702">
    <property type="entry name" value="Hydrolase"/>
    <property type="match status" value="1"/>
</dbReference>
<dbReference type="CDD" id="cd02603">
    <property type="entry name" value="HAD_sEH-N_like"/>
    <property type="match status" value="1"/>
</dbReference>
<dbReference type="PANTHER" id="PTHR43611">
    <property type="entry name" value="ALPHA-D-GLUCOSE 1-PHOSPHATE PHOSPHATASE"/>
    <property type="match status" value="1"/>
</dbReference>
<dbReference type="InterPro" id="IPR006439">
    <property type="entry name" value="HAD-SF_hydro_IA"/>
</dbReference>
<dbReference type="Gene3D" id="1.10.150.240">
    <property type="entry name" value="Putative phosphatase, domain 2"/>
    <property type="match status" value="1"/>
</dbReference>